<gene>
    <name evidence="3" type="ORF">PG991_008793</name>
</gene>
<dbReference type="EMBL" id="JAQQWI010000012">
    <property type="protein sequence ID" value="KAK8015905.1"/>
    <property type="molecule type" value="Genomic_DNA"/>
</dbReference>
<feature type="region of interest" description="Disordered" evidence="2">
    <location>
        <begin position="357"/>
        <end position="415"/>
    </location>
</feature>
<name>A0ABR1RN51_9PEZI</name>
<sequence>MTDHNGRPEPPVLRKNGFCLWDQTFGTTSSYPRVEGSRLRELFNSERLRYKTDQKSTVEEAKSLFRKDFFISQLRWYGVPFKSTSSSMDLKQMLRTAVENGKCTHIPESVLALEQSMRADRKYAEKLRAWRNELEEWNAEEKRKEEQKWEACLTPGEQANHNLDKFLSLYFLDDQGEPDPTKTTEPMALHGFANRSQLHKKAKSIAGLETHSGGEDSSRTICIGWDREAVWALASRLDDESRVERENELADKWDKAMKEHNRLAALVKRDGPKTNPRSKQPARMQKCKGSYLVECEAAAEEWPSRHLFTLDVSNGPDHPKTGPFIVMGWLSLTHFEGTMLLSLDQHKLDNYVKYGQDEVPEDSSEDSENSDSEDVTEKQERMAKNTIAQGKKRKAASAGAKRGPPAKKERSPHRRIHLRLRGYETYDAMILHEPRVGYIEFTDDDFTHFKGVADIPDMGEEVAFEGFKVSHVAKEQPEPWENFSKAAYEREEKERWG</sequence>
<evidence type="ECO:0000256" key="1">
    <source>
        <dbReference type="SAM" id="Coils"/>
    </source>
</evidence>
<organism evidence="3 4">
    <name type="scientific">Apiospora marii</name>
    <dbReference type="NCBI Taxonomy" id="335849"/>
    <lineage>
        <taxon>Eukaryota</taxon>
        <taxon>Fungi</taxon>
        <taxon>Dikarya</taxon>
        <taxon>Ascomycota</taxon>
        <taxon>Pezizomycotina</taxon>
        <taxon>Sordariomycetes</taxon>
        <taxon>Xylariomycetidae</taxon>
        <taxon>Amphisphaeriales</taxon>
        <taxon>Apiosporaceae</taxon>
        <taxon>Apiospora</taxon>
    </lineage>
</organism>
<feature type="compositionally biased region" description="Acidic residues" evidence="2">
    <location>
        <begin position="358"/>
        <end position="374"/>
    </location>
</feature>
<evidence type="ECO:0000313" key="3">
    <source>
        <dbReference type="EMBL" id="KAK8015905.1"/>
    </source>
</evidence>
<feature type="coiled-coil region" evidence="1">
    <location>
        <begin position="120"/>
        <end position="147"/>
    </location>
</feature>
<dbReference type="Proteomes" id="UP001396898">
    <property type="component" value="Unassembled WGS sequence"/>
</dbReference>
<comment type="caution">
    <text evidence="3">The sequence shown here is derived from an EMBL/GenBank/DDBJ whole genome shotgun (WGS) entry which is preliminary data.</text>
</comment>
<proteinExistence type="predicted"/>
<keyword evidence="4" id="KW-1185">Reference proteome</keyword>
<protein>
    <submittedName>
        <fullName evidence="3">Uncharacterized protein</fullName>
    </submittedName>
</protein>
<accession>A0ABR1RN51</accession>
<evidence type="ECO:0000313" key="4">
    <source>
        <dbReference type="Proteomes" id="UP001396898"/>
    </source>
</evidence>
<keyword evidence="1" id="KW-0175">Coiled coil</keyword>
<evidence type="ECO:0000256" key="2">
    <source>
        <dbReference type="SAM" id="MobiDB-lite"/>
    </source>
</evidence>
<reference evidence="3 4" key="1">
    <citation type="submission" date="2023-01" db="EMBL/GenBank/DDBJ databases">
        <title>Analysis of 21 Apiospora genomes using comparative genomics revels a genus with tremendous synthesis potential of carbohydrate active enzymes and secondary metabolites.</title>
        <authorList>
            <person name="Sorensen T."/>
        </authorList>
    </citation>
    <scope>NUCLEOTIDE SEQUENCE [LARGE SCALE GENOMIC DNA]</scope>
    <source>
        <strain evidence="3 4">CBS 20057</strain>
    </source>
</reference>